<evidence type="ECO:0000313" key="2">
    <source>
        <dbReference type="Proteomes" id="UP001229836"/>
    </source>
</evidence>
<evidence type="ECO:0000313" key="1">
    <source>
        <dbReference type="EMBL" id="WHP06873.1"/>
    </source>
</evidence>
<dbReference type="Proteomes" id="UP001229836">
    <property type="component" value="Chromosome"/>
</dbReference>
<name>A0ABY8S708_9GAMM</name>
<reference evidence="1 2" key="1">
    <citation type="submission" date="2023-05" db="EMBL/GenBank/DDBJ databases">
        <title>The complete genome of Acinetobacter sp. nov KCTC 92772.</title>
        <authorList>
            <person name="Zhou G."/>
        </authorList>
    </citation>
    <scope>NUCLEOTIDE SEQUENCE [LARGE SCALE GENOMIC DNA]</scope>
    <source>
        <strain evidence="1 2">KCTC 92772</strain>
    </source>
</reference>
<dbReference type="RefSeq" id="WP_283268499.1">
    <property type="nucleotide sequence ID" value="NZ_CP125669.1"/>
</dbReference>
<organism evidence="1 2">
    <name type="scientific">Acinetobacter corruptisaponis</name>
    <dbReference type="NCBI Taxonomy" id="3045147"/>
    <lineage>
        <taxon>Bacteria</taxon>
        <taxon>Pseudomonadati</taxon>
        <taxon>Pseudomonadota</taxon>
        <taxon>Gammaproteobacteria</taxon>
        <taxon>Moraxellales</taxon>
        <taxon>Moraxellaceae</taxon>
        <taxon>Acinetobacter</taxon>
    </lineage>
</organism>
<proteinExistence type="predicted"/>
<accession>A0ABY8S708</accession>
<keyword evidence="2" id="KW-1185">Reference proteome</keyword>
<evidence type="ECO:0008006" key="3">
    <source>
        <dbReference type="Google" id="ProtNLM"/>
    </source>
</evidence>
<gene>
    <name evidence="1" type="ORF">QLH32_05225</name>
</gene>
<protein>
    <recommendedName>
        <fullName evidence="3">Morphogenetic protein</fullName>
    </recommendedName>
</protein>
<sequence length="226" mass="26070">MGENPILFSTSMVQAILDGRKTQTRRPFKYAEHPAVIGYEPNGPHGWWKGTARSEAVIQQYISTFPLTIKCPFGIVGDRLWVKEKWRIADACEGWSMDDSQPCRGWIDYEAGGDNEVTAPNFDAVEELLPEDWDWDFIVPEYLSSKKMPRWASRILLEITNIRVERLQDITEAGAIAEGMVADDDYCAEEYYSIYWNQKHGWKEKGWNANPWVWVVEFKVIQGGEL</sequence>
<dbReference type="EMBL" id="CP125669">
    <property type="protein sequence ID" value="WHP06873.1"/>
    <property type="molecule type" value="Genomic_DNA"/>
</dbReference>